<evidence type="ECO:0000313" key="2">
    <source>
        <dbReference type="EMBL" id="CAA9495745.1"/>
    </source>
</evidence>
<reference evidence="2" key="1">
    <citation type="submission" date="2020-02" db="EMBL/GenBank/DDBJ databases">
        <authorList>
            <person name="Meier V. D."/>
        </authorList>
    </citation>
    <scope>NUCLEOTIDE SEQUENCE</scope>
    <source>
        <strain evidence="2">AVDCRST_MAG39</strain>
    </source>
</reference>
<feature type="non-terminal residue" evidence="2">
    <location>
        <position position="78"/>
    </location>
</feature>
<feature type="compositionally biased region" description="Basic residues" evidence="1">
    <location>
        <begin position="1"/>
        <end position="14"/>
    </location>
</feature>
<protein>
    <submittedName>
        <fullName evidence="2">Uncharacterized protein</fullName>
    </submittedName>
</protein>
<dbReference type="AlphaFoldDB" id="A0A6J4SH55"/>
<gene>
    <name evidence="2" type="ORF">AVDCRST_MAG39-1112</name>
</gene>
<name>A0A6J4SH55_9SPHN</name>
<accession>A0A6J4SH55</accession>
<organism evidence="2">
    <name type="scientific">uncultured Sphingomonadaceae bacterium</name>
    <dbReference type="NCBI Taxonomy" id="169976"/>
    <lineage>
        <taxon>Bacteria</taxon>
        <taxon>Pseudomonadati</taxon>
        <taxon>Pseudomonadota</taxon>
        <taxon>Alphaproteobacteria</taxon>
        <taxon>Sphingomonadales</taxon>
        <taxon>Sphingomonadaceae</taxon>
        <taxon>environmental samples</taxon>
    </lineage>
</organism>
<sequence length="78" mass="8653">GLRAARRLSARSHGRAAPARSHPRPLAPRRLRRVRRDRARPGPSARVHADGREGLHRLRLLRSALPADRRPGGRPGAL</sequence>
<dbReference type="EMBL" id="CADCVW010000043">
    <property type="protein sequence ID" value="CAA9495745.1"/>
    <property type="molecule type" value="Genomic_DNA"/>
</dbReference>
<feature type="non-terminal residue" evidence="2">
    <location>
        <position position="1"/>
    </location>
</feature>
<evidence type="ECO:0000256" key="1">
    <source>
        <dbReference type="SAM" id="MobiDB-lite"/>
    </source>
</evidence>
<feature type="compositionally biased region" description="Basic residues" evidence="1">
    <location>
        <begin position="21"/>
        <end position="38"/>
    </location>
</feature>
<proteinExistence type="predicted"/>
<feature type="region of interest" description="Disordered" evidence="1">
    <location>
        <begin position="1"/>
        <end position="53"/>
    </location>
</feature>